<accession>A0A6P5ZY20</accession>
<evidence type="ECO:0000313" key="4">
    <source>
        <dbReference type="RefSeq" id="XP_022757402.1"/>
    </source>
</evidence>
<dbReference type="AlphaFoldDB" id="A0A6P5ZY20"/>
<keyword evidence="2" id="KW-0812">Transmembrane</keyword>
<feature type="transmembrane region" description="Helical" evidence="2">
    <location>
        <begin position="12"/>
        <end position="35"/>
    </location>
</feature>
<dbReference type="GeneID" id="111304754"/>
<keyword evidence="2" id="KW-0472">Membrane</keyword>
<feature type="region of interest" description="Disordered" evidence="1">
    <location>
        <begin position="83"/>
        <end position="121"/>
    </location>
</feature>
<reference evidence="4" key="1">
    <citation type="submission" date="2025-08" db="UniProtKB">
        <authorList>
            <consortium name="RefSeq"/>
        </authorList>
    </citation>
    <scope>IDENTIFICATION</scope>
    <source>
        <tissue evidence="4">Fruit stalk</tissue>
    </source>
</reference>
<keyword evidence="2" id="KW-1133">Transmembrane helix</keyword>
<dbReference type="Proteomes" id="UP000515121">
    <property type="component" value="Unplaced"/>
</dbReference>
<gene>
    <name evidence="4" type="primary">LOC111304754</name>
</gene>
<protein>
    <submittedName>
        <fullName evidence="4">Uncharacterized protein LOC111304754</fullName>
    </submittedName>
</protein>
<evidence type="ECO:0000256" key="2">
    <source>
        <dbReference type="SAM" id="Phobius"/>
    </source>
</evidence>
<evidence type="ECO:0000256" key="1">
    <source>
        <dbReference type="SAM" id="MobiDB-lite"/>
    </source>
</evidence>
<proteinExistence type="predicted"/>
<sequence>MESNYIRAMEVALLVLLFITFLSALLFLFYEILICSISRDIARNRTTSDPERGTEGLDAGEIVERAVGSESQTLLRIHEALGALRPRNQQQQQPQPGNDKRKGVIRSLPEPESYGSRYQRK</sequence>
<evidence type="ECO:0000313" key="3">
    <source>
        <dbReference type="Proteomes" id="UP000515121"/>
    </source>
</evidence>
<dbReference type="RefSeq" id="XP_022757402.1">
    <property type="nucleotide sequence ID" value="XM_022901667.1"/>
</dbReference>
<dbReference type="KEGG" id="dzi:111304754"/>
<name>A0A6P5ZY20_DURZI</name>
<keyword evidence="3" id="KW-1185">Reference proteome</keyword>
<organism evidence="3 4">
    <name type="scientific">Durio zibethinus</name>
    <name type="common">Durian</name>
    <dbReference type="NCBI Taxonomy" id="66656"/>
    <lineage>
        <taxon>Eukaryota</taxon>
        <taxon>Viridiplantae</taxon>
        <taxon>Streptophyta</taxon>
        <taxon>Embryophyta</taxon>
        <taxon>Tracheophyta</taxon>
        <taxon>Spermatophyta</taxon>
        <taxon>Magnoliopsida</taxon>
        <taxon>eudicotyledons</taxon>
        <taxon>Gunneridae</taxon>
        <taxon>Pentapetalae</taxon>
        <taxon>rosids</taxon>
        <taxon>malvids</taxon>
        <taxon>Malvales</taxon>
        <taxon>Malvaceae</taxon>
        <taxon>Helicteroideae</taxon>
        <taxon>Durio</taxon>
    </lineage>
</organism>